<reference evidence="4" key="2">
    <citation type="submission" date="2020-10" db="UniProtKB">
        <authorList>
            <consortium name="WormBaseParasite"/>
        </authorList>
    </citation>
    <scope>IDENTIFICATION</scope>
</reference>
<keyword evidence="2" id="KW-0732">Signal</keyword>
<feature type="chain" id="PRO_5028953884" evidence="2">
    <location>
        <begin position="19"/>
        <end position="260"/>
    </location>
</feature>
<proteinExistence type="predicted"/>
<dbReference type="Proteomes" id="UP000492821">
    <property type="component" value="Unassembled WGS sequence"/>
</dbReference>
<accession>A0A7E4VRF7</accession>
<protein>
    <submittedName>
        <fullName evidence="4">CX domain-containing protein</fullName>
    </submittedName>
</protein>
<organism evidence="3 4">
    <name type="scientific">Panagrellus redivivus</name>
    <name type="common">Microworm</name>
    <dbReference type="NCBI Taxonomy" id="6233"/>
    <lineage>
        <taxon>Eukaryota</taxon>
        <taxon>Metazoa</taxon>
        <taxon>Ecdysozoa</taxon>
        <taxon>Nematoda</taxon>
        <taxon>Chromadorea</taxon>
        <taxon>Rhabditida</taxon>
        <taxon>Tylenchina</taxon>
        <taxon>Panagrolaimomorpha</taxon>
        <taxon>Panagrolaimoidea</taxon>
        <taxon>Panagrolaimidae</taxon>
        <taxon>Panagrellus</taxon>
    </lineage>
</organism>
<evidence type="ECO:0000256" key="1">
    <source>
        <dbReference type="SAM" id="MobiDB-lite"/>
    </source>
</evidence>
<evidence type="ECO:0000313" key="4">
    <source>
        <dbReference type="WBParaSite" id="Pan_g24179.t1"/>
    </source>
</evidence>
<feature type="signal peptide" evidence="2">
    <location>
        <begin position="1"/>
        <end position="18"/>
    </location>
</feature>
<evidence type="ECO:0000313" key="3">
    <source>
        <dbReference type="Proteomes" id="UP000492821"/>
    </source>
</evidence>
<dbReference type="AlphaFoldDB" id="A0A7E4VRF7"/>
<dbReference type="WBParaSite" id="Pan_g24179.t1">
    <property type="protein sequence ID" value="Pan_g24179.t1"/>
    <property type="gene ID" value="Pan_g24179"/>
</dbReference>
<reference evidence="3" key="1">
    <citation type="journal article" date="2013" name="Genetics">
        <title>The draft genome and transcriptome of Panagrellus redivivus are shaped by the harsh demands of a free-living lifestyle.</title>
        <authorList>
            <person name="Srinivasan J."/>
            <person name="Dillman A.R."/>
            <person name="Macchietto M.G."/>
            <person name="Heikkinen L."/>
            <person name="Lakso M."/>
            <person name="Fracchia K.M."/>
            <person name="Antoshechkin I."/>
            <person name="Mortazavi A."/>
            <person name="Wong G."/>
            <person name="Sternberg P.W."/>
        </authorList>
    </citation>
    <scope>NUCLEOTIDE SEQUENCE [LARGE SCALE GENOMIC DNA]</scope>
    <source>
        <strain evidence="3">MT8872</strain>
    </source>
</reference>
<keyword evidence="3" id="KW-1185">Reference proteome</keyword>
<name>A0A7E4VRF7_PANRE</name>
<feature type="region of interest" description="Disordered" evidence="1">
    <location>
        <begin position="169"/>
        <end position="188"/>
    </location>
</feature>
<evidence type="ECO:0000256" key="2">
    <source>
        <dbReference type="SAM" id="SignalP"/>
    </source>
</evidence>
<sequence length="260" mass="27295">MTYKGLSLIVLVLPVVFGYCPQCERNAQFMNLMNQLRPNGGIGGNVGANGGANGNGAANVGPFGASYGVNGNGNGNSNTYGQWNSNSNGVGNGVGVGVNSLNVETPNSGISQGYSGQPQTFNGQIGNLPIRIINTGGYGCCANSYGPCCNNNGNGFKVINLNALTNAQSNINPSPNSHYARAEPQNNENPQPEWLQAHTEIIPASESASAPMTFEQYQTAQLQQQLHQQAASQVYNTPGAIPAYRIVDNGNTQQIVVQSW</sequence>